<organism evidence="1 2">
    <name type="scientific">Glossina austeni</name>
    <name type="common">Savannah tsetse fly</name>
    <dbReference type="NCBI Taxonomy" id="7395"/>
    <lineage>
        <taxon>Eukaryota</taxon>
        <taxon>Metazoa</taxon>
        <taxon>Ecdysozoa</taxon>
        <taxon>Arthropoda</taxon>
        <taxon>Hexapoda</taxon>
        <taxon>Insecta</taxon>
        <taxon>Pterygota</taxon>
        <taxon>Neoptera</taxon>
        <taxon>Endopterygota</taxon>
        <taxon>Diptera</taxon>
        <taxon>Brachycera</taxon>
        <taxon>Muscomorpha</taxon>
        <taxon>Hippoboscoidea</taxon>
        <taxon>Glossinidae</taxon>
        <taxon>Glossina</taxon>
    </lineage>
</organism>
<keyword evidence="2" id="KW-1185">Reference proteome</keyword>
<evidence type="ECO:0000313" key="2">
    <source>
        <dbReference type="Proteomes" id="UP000078200"/>
    </source>
</evidence>
<proteinExistence type="predicted"/>
<dbReference type="VEuPathDB" id="VectorBase:GAUT037117"/>
<sequence length="116" mass="11864">MPLSLDNPLIGRLVSTNWPVTLNHRQTNPKSRFPLAKLQLVSIFAGHNLTKNVRPLSRASIRTAAGVVCRLISNTAAGGAAGAGGGGGGGGASSCSASSSIVGYIIKALTLHYLLQ</sequence>
<accession>A0A1A9VH58</accession>
<evidence type="ECO:0000313" key="1">
    <source>
        <dbReference type="EnsemblMetazoa" id="GAUT037117-PA"/>
    </source>
</evidence>
<dbReference type="EnsemblMetazoa" id="GAUT037117-RA">
    <property type="protein sequence ID" value="GAUT037117-PA"/>
    <property type="gene ID" value="GAUT037117"/>
</dbReference>
<dbReference type="AlphaFoldDB" id="A0A1A9VH58"/>
<protein>
    <submittedName>
        <fullName evidence="1">Uncharacterized protein</fullName>
    </submittedName>
</protein>
<reference evidence="1" key="1">
    <citation type="submission" date="2020-05" db="UniProtKB">
        <authorList>
            <consortium name="EnsemblMetazoa"/>
        </authorList>
    </citation>
    <scope>IDENTIFICATION</scope>
    <source>
        <strain evidence="1">TTRI</strain>
    </source>
</reference>
<name>A0A1A9VH58_GLOAU</name>
<dbReference type="Proteomes" id="UP000078200">
    <property type="component" value="Unassembled WGS sequence"/>
</dbReference>